<dbReference type="RefSeq" id="WP_194538028.1">
    <property type="nucleotide sequence ID" value="NZ_JACEFB010000006.1"/>
</dbReference>
<reference evidence="2 3" key="1">
    <citation type="submission" date="2020-07" db="EMBL/GenBank/DDBJ databases">
        <title>Thermogemmata thermophila gen. nov., sp. nov., a novel moderate thermophilic planctomycete from a Kamchatka hot spring.</title>
        <authorList>
            <person name="Elcheninov A.G."/>
            <person name="Podosokorskaya O.A."/>
            <person name="Kovaleva O.L."/>
            <person name="Novikov A."/>
            <person name="Bonch-Osmolovskaya E.A."/>
            <person name="Toshchakov S.V."/>
            <person name="Kublanov I.V."/>
        </authorList>
    </citation>
    <scope>NUCLEOTIDE SEQUENCE [LARGE SCALE GENOMIC DNA]</scope>
    <source>
        <strain evidence="2 3">2918</strain>
    </source>
</reference>
<gene>
    <name evidence="2" type="ORF">H0921_10550</name>
</gene>
<dbReference type="AlphaFoldDB" id="A0A7V9AC36"/>
<organism evidence="2 3">
    <name type="scientific">Thermogemmata fonticola</name>
    <dbReference type="NCBI Taxonomy" id="2755323"/>
    <lineage>
        <taxon>Bacteria</taxon>
        <taxon>Pseudomonadati</taxon>
        <taxon>Planctomycetota</taxon>
        <taxon>Planctomycetia</taxon>
        <taxon>Gemmatales</taxon>
        <taxon>Gemmataceae</taxon>
        <taxon>Thermogemmata</taxon>
    </lineage>
</organism>
<dbReference type="EMBL" id="JACEFB010000006">
    <property type="protein sequence ID" value="MBA2226599.1"/>
    <property type="molecule type" value="Genomic_DNA"/>
</dbReference>
<dbReference type="SUPFAM" id="SSF48452">
    <property type="entry name" value="TPR-like"/>
    <property type="match status" value="1"/>
</dbReference>
<name>A0A7V9AC36_9BACT</name>
<keyword evidence="3" id="KW-1185">Reference proteome</keyword>
<feature type="compositionally biased region" description="Pro residues" evidence="1">
    <location>
        <begin position="400"/>
        <end position="418"/>
    </location>
</feature>
<dbReference type="Proteomes" id="UP000542342">
    <property type="component" value="Unassembled WGS sequence"/>
</dbReference>
<dbReference type="InterPro" id="IPR011990">
    <property type="entry name" value="TPR-like_helical_dom_sf"/>
</dbReference>
<comment type="caution">
    <text evidence="2">The sequence shown here is derived from an EMBL/GenBank/DDBJ whole genome shotgun (WGS) entry which is preliminary data.</text>
</comment>
<proteinExistence type="predicted"/>
<dbReference type="Gene3D" id="1.25.40.10">
    <property type="entry name" value="Tetratricopeptide repeat domain"/>
    <property type="match status" value="2"/>
</dbReference>
<sequence>MASNTARTKYHRLGAPRTVLLLWCLLAALWVGTTGCHSWQNFRERAVQFRHAVFDSSYQDPKAQEKMTEADRLFAEGRYSQARKIYKKLADNQGNPTDLAERARFFQAECRFHEGHYPEAVDTYHRLLLDFPAGAYRRDACNRMYQIADYWLNDFRDELARRKDESGILYWRPRWPNPFDRTRPAIDQEGRLLETLNNIWVQDISGPYADKAMFWCGYINFVRGNFQEADHCFSQLVEFHKDSPLLPHALLYAVQAKNAATGGPDYDIRRAAEALHLIHMAETSLPEFTQDPQLSERLRRAKQAIRQQQAEHDLRTAEYYERTGHPGSAVFYYELVRRRYAGTRYADLATQRKEHLLALAQAGRPAPGNDPWAILQAKWKEWFGDPQPVITPASSQVPAPTAPPTPPQPASPPSPSSPQPSATEMKPEAPNPLPGDLPDRGASVPPPGKMP</sequence>
<evidence type="ECO:0000313" key="3">
    <source>
        <dbReference type="Proteomes" id="UP000542342"/>
    </source>
</evidence>
<evidence type="ECO:0000256" key="1">
    <source>
        <dbReference type="SAM" id="MobiDB-lite"/>
    </source>
</evidence>
<evidence type="ECO:0000313" key="2">
    <source>
        <dbReference type="EMBL" id="MBA2226599.1"/>
    </source>
</evidence>
<protein>
    <submittedName>
        <fullName evidence="2">Tetratricopeptide repeat protein</fullName>
    </submittedName>
</protein>
<feature type="region of interest" description="Disordered" evidence="1">
    <location>
        <begin position="385"/>
        <end position="451"/>
    </location>
</feature>
<accession>A0A7V9AC36</accession>